<dbReference type="SUPFAM" id="SSF57603">
    <property type="entry name" value="FnI-like domain"/>
    <property type="match status" value="8"/>
</dbReference>
<feature type="compositionally biased region" description="Polar residues" evidence="4">
    <location>
        <begin position="651"/>
        <end position="696"/>
    </location>
</feature>
<feature type="domain" description="VWFC" evidence="5">
    <location>
        <begin position="946"/>
        <end position="1011"/>
    </location>
</feature>
<evidence type="ECO:0000256" key="2">
    <source>
        <dbReference type="ARBA" id="ARBA00022525"/>
    </source>
</evidence>
<feature type="region of interest" description="Disordered" evidence="4">
    <location>
        <begin position="1384"/>
        <end position="1484"/>
    </location>
</feature>
<keyword evidence="2" id="KW-0964">Secreted</keyword>
<evidence type="ECO:0000256" key="3">
    <source>
        <dbReference type="ARBA" id="ARBA00022729"/>
    </source>
</evidence>
<evidence type="ECO:0000313" key="6">
    <source>
        <dbReference type="EMBL" id="KAK7018114.1"/>
    </source>
</evidence>
<comment type="subcellular location">
    <subcellularLocation>
        <location evidence="1">Secreted</location>
    </subcellularLocation>
</comment>
<feature type="region of interest" description="Disordered" evidence="4">
    <location>
        <begin position="28"/>
        <end position="49"/>
    </location>
</feature>
<keyword evidence="3" id="KW-0732">Signal</keyword>
<feature type="region of interest" description="Disordered" evidence="4">
    <location>
        <begin position="636"/>
        <end position="803"/>
    </location>
</feature>
<evidence type="ECO:0000259" key="5">
    <source>
        <dbReference type="PROSITE" id="PS50184"/>
    </source>
</evidence>
<evidence type="ECO:0000313" key="7">
    <source>
        <dbReference type="Proteomes" id="UP001381693"/>
    </source>
</evidence>
<feature type="domain" description="VWFC" evidence="5">
    <location>
        <begin position="332"/>
        <end position="399"/>
    </location>
</feature>
<feature type="region of interest" description="Disordered" evidence="4">
    <location>
        <begin position="600"/>
        <end position="619"/>
    </location>
</feature>
<feature type="region of interest" description="Disordered" evidence="4">
    <location>
        <begin position="2016"/>
        <end position="2035"/>
    </location>
</feature>
<feature type="compositionally biased region" description="Low complexity" evidence="4">
    <location>
        <begin position="771"/>
        <end position="784"/>
    </location>
</feature>
<dbReference type="PANTHER" id="PTHR46698:SF3">
    <property type="entry name" value="TENECTIN ISOFORM 1-RELATED"/>
    <property type="match status" value="1"/>
</dbReference>
<feature type="compositionally biased region" description="Acidic residues" evidence="4">
    <location>
        <begin position="761"/>
        <end position="770"/>
    </location>
</feature>
<feature type="region of interest" description="Disordered" evidence="4">
    <location>
        <begin position="1726"/>
        <end position="1762"/>
    </location>
</feature>
<feature type="region of interest" description="Disordered" evidence="4">
    <location>
        <begin position="2100"/>
        <end position="2130"/>
    </location>
</feature>
<feature type="compositionally biased region" description="Low complexity" evidence="4">
    <location>
        <begin position="447"/>
        <end position="467"/>
    </location>
</feature>
<feature type="compositionally biased region" description="Polar residues" evidence="4">
    <location>
        <begin position="1742"/>
        <end position="1751"/>
    </location>
</feature>
<feature type="region of interest" description="Disordered" evidence="4">
    <location>
        <begin position="555"/>
        <end position="592"/>
    </location>
</feature>
<feature type="compositionally biased region" description="Low complexity" evidence="4">
    <location>
        <begin position="2191"/>
        <end position="2217"/>
    </location>
</feature>
<feature type="compositionally biased region" description="Polar residues" evidence="4">
    <location>
        <begin position="1036"/>
        <end position="1047"/>
    </location>
</feature>
<dbReference type="InterPro" id="IPR001007">
    <property type="entry name" value="VWF_dom"/>
</dbReference>
<reference evidence="6 7" key="1">
    <citation type="submission" date="2023-11" db="EMBL/GenBank/DDBJ databases">
        <title>Halocaridina rubra genome assembly.</title>
        <authorList>
            <person name="Smith C."/>
        </authorList>
    </citation>
    <scope>NUCLEOTIDE SEQUENCE [LARGE SCALE GENOMIC DNA]</scope>
    <source>
        <strain evidence="6">EP-1</strain>
        <tissue evidence="6">Whole</tissue>
    </source>
</reference>
<gene>
    <name evidence="6" type="ORF">SK128_026314</name>
</gene>
<feature type="region of interest" description="Disordered" evidence="4">
    <location>
        <begin position="2173"/>
        <end position="2249"/>
    </location>
</feature>
<dbReference type="Gene3D" id="2.10.70.10">
    <property type="entry name" value="Complement Module, domain 1"/>
    <property type="match status" value="3"/>
</dbReference>
<dbReference type="PROSITE" id="PS50184">
    <property type="entry name" value="VWFC_2"/>
    <property type="match status" value="6"/>
</dbReference>
<feature type="region of interest" description="Disordered" evidence="4">
    <location>
        <begin position="1025"/>
        <end position="1072"/>
    </location>
</feature>
<feature type="compositionally biased region" description="Polar residues" evidence="4">
    <location>
        <begin position="1404"/>
        <end position="1425"/>
    </location>
</feature>
<feature type="domain" description="VWFC" evidence="5">
    <location>
        <begin position="2257"/>
        <end position="2318"/>
    </location>
</feature>
<feature type="compositionally biased region" description="Low complexity" evidence="4">
    <location>
        <begin position="561"/>
        <end position="574"/>
    </location>
</feature>
<evidence type="ECO:0000256" key="4">
    <source>
        <dbReference type="SAM" id="MobiDB-lite"/>
    </source>
</evidence>
<feature type="compositionally biased region" description="Polar residues" evidence="4">
    <location>
        <begin position="1384"/>
        <end position="1396"/>
    </location>
</feature>
<feature type="compositionally biased region" description="Polar residues" evidence="4">
    <location>
        <begin position="2173"/>
        <end position="2190"/>
    </location>
</feature>
<organism evidence="6 7">
    <name type="scientific">Halocaridina rubra</name>
    <name type="common">Hawaiian red shrimp</name>
    <dbReference type="NCBI Taxonomy" id="373956"/>
    <lineage>
        <taxon>Eukaryota</taxon>
        <taxon>Metazoa</taxon>
        <taxon>Ecdysozoa</taxon>
        <taxon>Arthropoda</taxon>
        <taxon>Crustacea</taxon>
        <taxon>Multicrustacea</taxon>
        <taxon>Malacostraca</taxon>
        <taxon>Eumalacostraca</taxon>
        <taxon>Eucarida</taxon>
        <taxon>Decapoda</taxon>
        <taxon>Pleocyemata</taxon>
        <taxon>Caridea</taxon>
        <taxon>Atyoidea</taxon>
        <taxon>Atyidae</taxon>
        <taxon>Halocaridina</taxon>
    </lineage>
</organism>
<comment type="caution">
    <text evidence="6">The sequence shown here is derived from an EMBL/GenBank/DDBJ whole genome shotgun (WGS) entry which is preliminary data.</text>
</comment>
<keyword evidence="7" id="KW-1185">Reference proteome</keyword>
<dbReference type="InterPro" id="IPR052424">
    <property type="entry name" value="Kielin_Chordin-BMP_Reg"/>
</dbReference>
<feature type="region of interest" description="Disordered" evidence="4">
    <location>
        <begin position="516"/>
        <end position="542"/>
    </location>
</feature>
<evidence type="ECO:0000256" key="1">
    <source>
        <dbReference type="ARBA" id="ARBA00004613"/>
    </source>
</evidence>
<feature type="domain" description="VWFC" evidence="5">
    <location>
        <begin position="1307"/>
        <end position="1369"/>
    </location>
</feature>
<dbReference type="Proteomes" id="UP001381693">
    <property type="component" value="Unassembled WGS sequence"/>
</dbReference>
<name>A0AAN8WH62_HALRR</name>
<dbReference type="SMART" id="SM00215">
    <property type="entry name" value="VWC_out"/>
    <property type="match status" value="3"/>
</dbReference>
<dbReference type="GO" id="GO:0005576">
    <property type="term" value="C:extracellular region"/>
    <property type="evidence" value="ECO:0007669"/>
    <property type="project" value="UniProtKB-SubCell"/>
</dbReference>
<feature type="compositionally biased region" description="Polar residues" evidence="4">
    <location>
        <begin position="2121"/>
        <end position="2130"/>
    </location>
</feature>
<feature type="region of interest" description="Disordered" evidence="4">
    <location>
        <begin position="1590"/>
        <end position="1623"/>
    </location>
</feature>
<proteinExistence type="predicted"/>
<feature type="compositionally biased region" description="Polar residues" evidence="4">
    <location>
        <begin position="1445"/>
        <end position="1465"/>
    </location>
</feature>
<sequence length="2402" mass="257461">MHCMTIKADGISCVAVDKAITLVTATPSSLDRNNDRSTGPTRSLASAKVTKGRRQRVASAGTFMRCKLLPFPSHSQVLPGYLSQVPHNLSPFSAEDFFQQKQTDLSTLFHSTKGGMIGPLFKQDMPHNWDSQSDGGCFYQFQHYDEGDRIITNEPCLNCTCHNSMLMCYLKVCPFSKPIGQDCTIEKRPDQCCPVITCPQVPVNLQVMQMMTTTSTPKPIIASTALEMFTEHGCTIEGQYYPDGAQVPGVPNKPCELCYCIRNHTACVMQECILKVNGCDPVFSDGICCPVRYKCAYEEGEDGVNAITEGPGQITGNGSADLLTTTMIPGPIGCMHNGLFYADGASIPSADPCEHCYCMKSDLVCAIQECGSPLDEMSENCTPRTPAPGQCCPEAYDCPERPEITTGTTDHISLTMKNVTDIYIDEIGDTTATPDSTEEEFLIPSTTSATITETSSQTSPSDSSTDSGIQTEVSNLVSDSLIDTTVEDKPVTTLEGVVTFTAATDEPVGDLVPEIEEPTTDKEPVESYPTTNTGNVTVKPDGVEDLPSNFTDLGAHTVPVSSSEESTTKLTSSEAYETTTQDPSEGKVTLVSSDKGGAFSTRVTGSELPSTDELTYDTTTDSTVTESTYTFVVPSGTQKEATKESAGVVTDPTTENSTDAVSVSDEQTTVSTDSVVETAEDSTTYAPNTDGNNTDSVIPVDSASVDMTDVVTDIDGEVTGSPISTDSTTEESRDPDPGFSMKVTDSPIPVDSTTKDTTDNVTEEAPEDLSDSVSDSVENVTDSSISVAPVTEESTSAVSEIDENVTDSSISTDITAASVTDFPESTISVHTTTEVSTADISSTYEEIAESTTPVDAITEEITTEDSAFEDESCLVNDNQYENNSLVPTTSPCQESCKCLNGNVSCELLACSPPPPAFLRCTSETSEDACCPSYNCPPTDPVSTQSPNCIRDEIQYAEGDYVPSSDLCSDCYCIEGEIICAILECLPPVGENCRPVDERSTESCCPQKYECDQDKVNSGSQMLVTDEADTEKDESTGNDTSPNGSPTKTPEDMMTGPVSSLETRTTGTGETPILTTPMAITTEEDDTDVVTVIPTEIIVDINVDTDDNTTAYEPSVTNEPLTSGIPVDNDVSTVISEIEISTSKVDIVNETGDGIEMPVTTEDPTPNDKVTESTVGGIAIIFPDSSVTIIDTSFVTSESVTESTVGVVIDVNESITELPDPLINTDITSSVPGEGSCMYNDTTYGNEENIPSSSPCHESCFCRNSIISCTLKACPPSPPSFLRCEAVEDPDQCCPSYNCLSPNSTLECIYNGIQYPDGDFIPSPDICTDCYCIGGERICATLECQVPSGKNCTPINIREEICCPEAYECDEDDGAENQTITETTTHSAVNYTEGTTVHSEDTEGSGESDTSTVSGTDITPTETTAENGEVDLGVDGGISHLPPVTDETTTSSYSEIDITEQTTISTDDLENKSTDSETQSKETVTTVNTGSIEVDITTLDTSEPTITTEYYKEPSTVAPESELSEYETEKEFTSPNLPLSTSSPDDYGVTEISQEIDTDAPSSAYPKDEETTTIYELTTEYLSITYDDTYTPESTEISTDTPSTMSPGEESLGQTNEKSTYPTNEFENDMTTLITYTVTTPDYDDIIIDDYYDTLGLSRPENETGFSEATPDYSTEVTEEVTDISLSTDVNYIEVTSVIDFETTTISTIDGDEGDMTLVSSVQPIESVSQEGEVTETHLSAEEISTTAQTDTGGAEGQDNDSFSETTAVDSQVEFITTESVVNFEITTTDAGDTTEYIEVDEDKEEGVLLLLQNCIIQSASFADGATVPSSSPCQENCKCNNGTVLCQKASCPPAPPAFLRCSPIPPSDDCCPSYDCPSVKPNVTCSRDGDTYQDGEYVPSPNECTDCYCLFGEIICATLECVPPSDNCTPLPQDSDSCCPDKYECEYTPESMLFETGSPTPSDITESTVVTESSTMILTDENKIDVSIITEASVATDGLDASEEPMAIVTVISVEDTDEEKSSTETSLDPVIPNDGDEISNETSTVMPFTVVPAGATGDETLIFVASEASNITDEPVSSVVSSITTEPQRETTITDTVSQSTVADTELEDSGDDSAITEGKISSQPDQVTTTEHFEITSETTLYPEESSEGQSIVTVDNLKINDTASTESTLPLTVTTQYPPVSSNATDKTSVVQSTVSTDSTSTSSSLTISSEPTVTSSSLEEDEISPFPPYPGNIQSHTTTSKPESPPEFALGPGACLFDGKVYVSAQQIPRDDPCDFCFCFRGDIICLQQSCPPPIPGCYEEPIVGFCCPRYECPVTQTVMNITTTTTPIPTYPSIQHTQKVKMCEIGERFYHTGEIVDEASGPCLECRCGHDGMMECDPKDCQAEPMLRKILGTKYKR</sequence>
<accession>A0AAN8WH62</accession>
<feature type="compositionally biased region" description="Low complexity" evidence="4">
    <location>
        <begin position="1060"/>
        <end position="1072"/>
    </location>
</feature>
<feature type="domain" description="VWFC" evidence="5">
    <location>
        <begin position="1883"/>
        <end position="1946"/>
    </location>
</feature>
<feature type="compositionally biased region" description="Polar residues" evidence="4">
    <location>
        <begin position="2236"/>
        <end position="2246"/>
    </location>
</feature>
<feature type="domain" description="VWFC" evidence="5">
    <location>
        <begin position="1812"/>
        <end position="1877"/>
    </location>
</feature>
<dbReference type="SMART" id="SM00214">
    <property type="entry name" value="VWC"/>
    <property type="match status" value="10"/>
</dbReference>
<protein>
    <recommendedName>
        <fullName evidence="5">VWFC domain-containing protein</fullName>
    </recommendedName>
</protein>
<feature type="compositionally biased region" description="Polar residues" evidence="4">
    <location>
        <begin position="28"/>
        <end position="44"/>
    </location>
</feature>
<feature type="compositionally biased region" description="Basic and acidic residues" evidence="4">
    <location>
        <begin position="1468"/>
        <end position="1479"/>
    </location>
</feature>
<dbReference type="EMBL" id="JAXCGZ010023034">
    <property type="protein sequence ID" value="KAK7018114.1"/>
    <property type="molecule type" value="Genomic_DNA"/>
</dbReference>
<dbReference type="PANTHER" id="PTHR46698">
    <property type="entry name" value="CROSSVEINLESS 2"/>
    <property type="match status" value="1"/>
</dbReference>
<feature type="region of interest" description="Disordered" evidence="4">
    <location>
        <begin position="447"/>
        <end position="469"/>
    </location>
</feature>